<evidence type="ECO:0000256" key="1">
    <source>
        <dbReference type="SAM" id="SignalP"/>
    </source>
</evidence>
<protein>
    <submittedName>
        <fullName evidence="2">Uncharacterized protein</fullName>
    </submittedName>
</protein>
<name>N6X4F3_9GAMM</name>
<dbReference type="Proteomes" id="UP000013165">
    <property type="component" value="Unassembled WGS sequence"/>
</dbReference>
<dbReference type="AlphaFoldDB" id="N6X4F3"/>
<dbReference type="OrthoDB" id="6107658at2"/>
<dbReference type="PROSITE" id="PS51257">
    <property type="entry name" value="PROKAR_LIPOPROTEIN"/>
    <property type="match status" value="1"/>
</dbReference>
<dbReference type="EMBL" id="APLQ01000011">
    <property type="protein sequence ID" value="ENO15963.1"/>
    <property type="molecule type" value="Genomic_DNA"/>
</dbReference>
<proteinExistence type="predicted"/>
<evidence type="ECO:0000313" key="3">
    <source>
        <dbReference type="Proteomes" id="UP000013165"/>
    </source>
</evidence>
<feature type="signal peptide" evidence="1">
    <location>
        <begin position="1"/>
        <end position="21"/>
    </location>
</feature>
<dbReference type="RefSeq" id="WP_004580253.1">
    <property type="nucleotide sequence ID" value="NZ_AP028878.1"/>
</dbReference>
<reference evidence="2 3" key="1">
    <citation type="journal article" date="2013" name="Genome Announc.">
        <title>Genome Sequence of the Polycyclic Aromatic Hydrocarbon-Degrading Bacterium Strain Marinobacter nanhaiticus D15-8WT.</title>
        <authorList>
            <person name="Cui Z."/>
            <person name="Gao W."/>
            <person name="Li Q."/>
            <person name="Xu G."/>
            <person name="Zheng L."/>
        </authorList>
    </citation>
    <scope>NUCLEOTIDE SEQUENCE [LARGE SCALE GENOMIC DNA]</scope>
    <source>
        <strain evidence="2 3">D15-8W</strain>
    </source>
</reference>
<evidence type="ECO:0000313" key="2">
    <source>
        <dbReference type="EMBL" id="ENO15963.1"/>
    </source>
</evidence>
<keyword evidence="1" id="KW-0732">Signal</keyword>
<keyword evidence="3" id="KW-1185">Reference proteome</keyword>
<comment type="caution">
    <text evidence="2">The sequence shown here is derived from an EMBL/GenBank/DDBJ whole genome shotgun (WGS) entry which is preliminary data.</text>
</comment>
<feature type="chain" id="PRO_5004127997" evidence="1">
    <location>
        <begin position="22"/>
        <end position="372"/>
    </location>
</feature>
<dbReference type="HOGENOM" id="CLU_753989_0_0_6"/>
<organism evidence="2 3">
    <name type="scientific">Marinobacter nanhaiticus D15-8W</name>
    <dbReference type="NCBI Taxonomy" id="626887"/>
    <lineage>
        <taxon>Bacteria</taxon>
        <taxon>Pseudomonadati</taxon>
        <taxon>Pseudomonadota</taxon>
        <taxon>Gammaproteobacteria</taxon>
        <taxon>Pseudomonadales</taxon>
        <taxon>Marinobacteraceae</taxon>
        <taxon>Marinobacter</taxon>
    </lineage>
</organism>
<dbReference type="PATRIC" id="fig|626887.3.peg.2295"/>
<dbReference type="STRING" id="626887.J057_11441"/>
<sequence>MKKRSSLLPASFVAAALAGCAAPQVEDHTPLAETSVVKAKYVIAGYILPDGQGEQVTYTRPDRRTIIEDIEYDSWFTSQFLGSTHTGAIARLDRNLQWLVDYDRESYRECPLSGCANKSVWELLGEGNAPDDEASDDEVYDPSGGESCQLVTSDFSFGVEPKNVQRTINGFAAEQYIATWKLTSEDEDGNQDKHLLTMDFWMSQADSEMKAVWDINGQFQENYLNAVSDRSNPLARYFGDNIYKAVAMVSGDIEKQELDDDSEVVRSLKAIPGYPVSIKLEWYADSQTCPEQQKKESNSMAGFDVKDPLGSLGNMAGDFMKDKAGEEIENRLKHDKDKPVFSYIYDVTSATVQMERGSRFDVPQGFDLEDRR</sequence>
<accession>N6X4F3</accession>
<gene>
    <name evidence="2" type="ORF">J057_11441</name>
</gene>